<evidence type="ECO:0000313" key="20">
    <source>
        <dbReference type="EMBL" id="GHD44574.1"/>
    </source>
</evidence>
<dbReference type="Gene3D" id="1.10.287.130">
    <property type="match status" value="1"/>
</dbReference>
<dbReference type="InterPro" id="IPR003594">
    <property type="entry name" value="HATPase_dom"/>
</dbReference>
<sequence>MVAVALGVAALSAAVWNLTAEAGRARLSRDLADKLTVTGRAVLSEVERFRYLPGVLALDPRVAGLIEHPGRSGTIDVANRYLTRLRDHAGADEIYILAADGTTLAASNWAEETSFVGRNYRFRAYFKDALTLGEGRFYAVGVTTGKPGYFLASRIPTASGIQGVAVVKVDMAPLELAWSRAGERTGVADLAGVIFLTGHLPWKYRVLDPLSDAASKAIVEARQYEGVRLVVSPPLTAGTPYADQAETLSDGGEAFLLRRRRISPDGWQLFATVSLTPVLNQARLAALMTAFGTLLVAAVVLYLRQRRQIVRMTLDAHAALERRVAERTRELAHEVEERKRAEADLRAAQEELIQAAKLAALGRMSTAIVHEVSQPLAAMETTLASTAVLAERGSPDDVKRTVGAARDLVRRMQRTVRHLKSFARRDRGGRQPVDPAQVVEAAVELASHRARDQGLAITVEAPAGLPRVFGHAVRLEQVVVNLLVNALDAVRNAAAPAVRVILSAGDGAVTIAVHDTGPGIDEAVRDRITEPFFTTKETGEGLGLGLAISRAIVEELGGSLSFAGAPGEGSVFTVRLPAAAEQTPSEAAE</sequence>
<evidence type="ECO:0000256" key="2">
    <source>
        <dbReference type="ARBA" id="ARBA00004429"/>
    </source>
</evidence>
<dbReference type="InterPro" id="IPR017055">
    <property type="entry name" value="Sig_transdc_His_kinase_DctB"/>
</dbReference>
<proteinExistence type="predicted"/>
<dbReference type="InterPro" id="IPR004358">
    <property type="entry name" value="Sig_transdc_His_kin-like_C"/>
</dbReference>
<dbReference type="InterPro" id="IPR029151">
    <property type="entry name" value="Sensor-like_sf"/>
</dbReference>
<feature type="domain" description="Histidine kinase" evidence="19">
    <location>
        <begin position="367"/>
        <end position="580"/>
    </location>
</feature>
<evidence type="ECO:0000256" key="13">
    <source>
        <dbReference type="ARBA" id="ARBA00023012"/>
    </source>
</evidence>
<gene>
    <name evidence="20" type="ORF">GCM10017083_12120</name>
</gene>
<dbReference type="GO" id="GO:0005886">
    <property type="term" value="C:plasma membrane"/>
    <property type="evidence" value="ECO:0007669"/>
    <property type="project" value="UniProtKB-SubCell"/>
</dbReference>
<keyword evidence="12 18" id="KW-1133">Transmembrane helix</keyword>
<dbReference type="FunFam" id="3.30.450.20:FF:000127">
    <property type="entry name" value="C4-dicarboxylate transport sensor protein"/>
    <property type="match status" value="1"/>
</dbReference>
<keyword evidence="5" id="KW-0997">Cell inner membrane</keyword>
<protein>
    <recommendedName>
        <fullName evidence="16">C4-dicarboxylate transport sensor protein DctB</fullName>
        <ecNumber evidence="3">2.7.13.3</ecNumber>
    </recommendedName>
</protein>
<dbReference type="Pfam" id="PF02518">
    <property type="entry name" value="HATPase_c"/>
    <property type="match status" value="1"/>
</dbReference>
<evidence type="ECO:0000256" key="8">
    <source>
        <dbReference type="ARBA" id="ARBA00022692"/>
    </source>
</evidence>
<reference evidence="20" key="1">
    <citation type="journal article" date="2014" name="Int. J. Syst. Evol. Microbiol.">
        <title>Complete genome sequence of Corynebacterium casei LMG S-19264T (=DSM 44701T), isolated from a smear-ripened cheese.</title>
        <authorList>
            <consortium name="US DOE Joint Genome Institute (JGI-PGF)"/>
            <person name="Walter F."/>
            <person name="Albersmeier A."/>
            <person name="Kalinowski J."/>
            <person name="Ruckert C."/>
        </authorList>
    </citation>
    <scope>NUCLEOTIDE SEQUENCE</scope>
    <source>
        <strain evidence="20">KCTC 42651</strain>
    </source>
</reference>
<keyword evidence="14 18" id="KW-0472">Membrane</keyword>
<dbReference type="InterPro" id="IPR036097">
    <property type="entry name" value="HisK_dim/P_sf"/>
</dbReference>
<comment type="caution">
    <text evidence="20">The sequence shown here is derived from an EMBL/GenBank/DDBJ whole genome shotgun (WGS) entry which is preliminary data.</text>
</comment>
<keyword evidence="11" id="KW-0067">ATP-binding</keyword>
<keyword evidence="8 18" id="KW-0812">Transmembrane</keyword>
<keyword evidence="9" id="KW-0547">Nucleotide-binding</keyword>
<keyword evidence="17" id="KW-0175">Coiled coil</keyword>
<evidence type="ECO:0000259" key="19">
    <source>
        <dbReference type="PROSITE" id="PS50109"/>
    </source>
</evidence>
<evidence type="ECO:0000256" key="9">
    <source>
        <dbReference type="ARBA" id="ARBA00022741"/>
    </source>
</evidence>
<dbReference type="EC" id="2.7.13.3" evidence="3"/>
<comment type="subcellular location">
    <subcellularLocation>
        <location evidence="2">Cell inner membrane</location>
        <topology evidence="2">Multi-pass membrane protein</topology>
    </subcellularLocation>
</comment>
<dbReference type="GO" id="GO:0000155">
    <property type="term" value="F:phosphorelay sensor kinase activity"/>
    <property type="evidence" value="ECO:0007669"/>
    <property type="project" value="InterPro"/>
</dbReference>
<evidence type="ECO:0000256" key="11">
    <source>
        <dbReference type="ARBA" id="ARBA00022840"/>
    </source>
</evidence>
<dbReference type="PRINTS" id="PR00344">
    <property type="entry name" value="BCTRLSENSOR"/>
</dbReference>
<keyword evidence="6" id="KW-0597">Phosphoprotein</keyword>
<dbReference type="Proteomes" id="UP000630353">
    <property type="component" value="Unassembled WGS sequence"/>
</dbReference>
<dbReference type="PROSITE" id="PS50109">
    <property type="entry name" value="HIS_KIN"/>
    <property type="match status" value="1"/>
</dbReference>
<evidence type="ECO:0000256" key="18">
    <source>
        <dbReference type="SAM" id="Phobius"/>
    </source>
</evidence>
<evidence type="ECO:0000256" key="15">
    <source>
        <dbReference type="ARBA" id="ARBA00059004"/>
    </source>
</evidence>
<dbReference type="InterPro" id="IPR005467">
    <property type="entry name" value="His_kinase_dom"/>
</dbReference>
<accession>A0A918XPJ0</accession>
<evidence type="ECO:0000256" key="10">
    <source>
        <dbReference type="ARBA" id="ARBA00022777"/>
    </source>
</evidence>
<keyword evidence="21" id="KW-1185">Reference proteome</keyword>
<dbReference type="Gene3D" id="6.10.250.3020">
    <property type="match status" value="1"/>
</dbReference>
<evidence type="ECO:0000256" key="3">
    <source>
        <dbReference type="ARBA" id="ARBA00012438"/>
    </source>
</evidence>
<evidence type="ECO:0000256" key="4">
    <source>
        <dbReference type="ARBA" id="ARBA00022475"/>
    </source>
</evidence>
<dbReference type="SMART" id="SM00388">
    <property type="entry name" value="HisKA"/>
    <property type="match status" value="1"/>
</dbReference>
<evidence type="ECO:0000256" key="12">
    <source>
        <dbReference type="ARBA" id="ARBA00022989"/>
    </source>
</evidence>
<organism evidence="20 21">
    <name type="scientific">Thalassobaculum fulvum</name>
    <dbReference type="NCBI Taxonomy" id="1633335"/>
    <lineage>
        <taxon>Bacteria</taxon>
        <taxon>Pseudomonadati</taxon>
        <taxon>Pseudomonadota</taxon>
        <taxon>Alphaproteobacteria</taxon>
        <taxon>Rhodospirillales</taxon>
        <taxon>Thalassobaculaceae</taxon>
        <taxon>Thalassobaculum</taxon>
    </lineage>
</organism>
<keyword evidence="13" id="KW-0902">Two-component regulatory system</keyword>
<dbReference type="Gene3D" id="3.30.450.20">
    <property type="entry name" value="PAS domain"/>
    <property type="match status" value="2"/>
</dbReference>
<dbReference type="CDD" id="cd00082">
    <property type="entry name" value="HisKA"/>
    <property type="match status" value="1"/>
</dbReference>
<comment type="catalytic activity">
    <reaction evidence="1">
        <text>ATP + protein L-histidine = ADP + protein N-phospho-L-histidine.</text>
        <dbReference type="EC" id="2.7.13.3"/>
    </reaction>
</comment>
<dbReference type="SMART" id="SM00387">
    <property type="entry name" value="HATPase_c"/>
    <property type="match status" value="1"/>
</dbReference>
<dbReference type="AlphaFoldDB" id="A0A918XPJ0"/>
<dbReference type="GO" id="GO:0005524">
    <property type="term" value="F:ATP binding"/>
    <property type="evidence" value="ECO:0007669"/>
    <property type="project" value="UniProtKB-KW"/>
</dbReference>
<evidence type="ECO:0000256" key="17">
    <source>
        <dbReference type="SAM" id="Coils"/>
    </source>
</evidence>
<evidence type="ECO:0000313" key="21">
    <source>
        <dbReference type="Proteomes" id="UP000630353"/>
    </source>
</evidence>
<dbReference type="PIRSF" id="PIRSF036431">
    <property type="entry name" value="STHK_DctB"/>
    <property type="match status" value="1"/>
</dbReference>
<evidence type="ECO:0000256" key="1">
    <source>
        <dbReference type="ARBA" id="ARBA00000085"/>
    </source>
</evidence>
<name>A0A918XPJ0_9PROT</name>
<keyword evidence="10 20" id="KW-0418">Kinase</keyword>
<evidence type="ECO:0000256" key="16">
    <source>
        <dbReference type="ARBA" id="ARBA00073143"/>
    </source>
</evidence>
<dbReference type="SUPFAM" id="SSF47384">
    <property type="entry name" value="Homodimeric domain of signal transducing histidine kinase"/>
    <property type="match status" value="1"/>
</dbReference>
<dbReference type="SUPFAM" id="SSF55874">
    <property type="entry name" value="ATPase domain of HSP90 chaperone/DNA topoisomerase II/histidine kinase"/>
    <property type="match status" value="1"/>
</dbReference>
<evidence type="ECO:0000256" key="7">
    <source>
        <dbReference type="ARBA" id="ARBA00022679"/>
    </source>
</evidence>
<dbReference type="PANTHER" id="PTHR43065">
    <property type="entry name" value="SENSOR HISTIDINE KINASE"/>
    <property type="match status" value="1"/>
</dbReference>
<evidence type="ECO:0000256" key="14">
    <source>
        <dbReference type="ARBA" id="ARBA00023136"/>
    </source>
</evidence>
<keyword evidence="7" id="KW-0808">Transferase</keyword>
<dbReference type="PANTHER" id="PTHR43065:SF46">
    <property type="entry name" value="C4-DICARBOXYLATE TRANSPORT SENSOR PROTEIN DCTB"/>
    <property type="match status" value="1"/>
</dbReference>
<evidence type="ECO:0000256" key="5">
    <source>
        <dbReference type="ARBA" id="ARBA00022519"/>
    </source>
</evidence>
<reference evidence="20" key="2">
    <citation type="submission" date="2020-09" db="EMBL/GenBank/DDBJ databases">
        <authorList>
            <person name="Sun Q."/>
            <person name="Kim S."/>
        </authorList>
    </citation>
    <scope>NUCLEOTIDE SEQUENCE</scope>
    <source>
        <strain evidence="20">KCTC 42651</strain>
    </source>
</reference>
<dbReference type="Gene3D" id="3.30.565.10">
    <property type="entry name" value="Histidine kinase-like ATPase, C-terminal domain"/>
    <property type="match status" value="1"/>
</dbReference>
<dbReference type="EMBL" id="BMZS01000002">
    <property type="protein sequence ID" value="GHD44574.1"/>
    <property type="molecule type" value="Genomic_DNA"/>
</dbReference>
<comment type="function">
    <text evidence="15">Member of the two-component regulatory system DctB/DctD involved in the transport of C4-dicarboxylates. DctB functions as a membrane-associated protein kinase that phosphorylates DctD in response to environmental signals.</text>
</comment>
<feature type="transmembrane region" description="Helical" evidence="18">
    <location>
        <begin position="284"/>
        <end position="303"/>
    </location>
</feature>
<dbReference type="InterPro" id="IPR003661">
    <property type="entry name" value="HisK_dim/P_dom"/>
</dbReference>
<keyword evidence="4" id="KW-1003">Cell membrane</keyword>
<dbReference type="SUPFAM" id="SSF103190">
    <property type="entry name" value="Sensory domain-like"/>
    <property type="match status" value="1"/>
</dbReference>
<dbReference type="FunFam" id="1.10.287.130:FF:000049">
    <property type="entry name" value="C4-dicarboxylate transport sensor protein DctB"/>
    <property type="match status" value="1"/>
</dbReference>
<feature type="coiled-coil region" evidence="17">
    <location>
        <begin position="331"/>
        <end position="358"/>
    </location>
</feature>
<dbReference type="InterPro" id="IPR036890">
    <property type="entry name" value="HATPase_C_sf"/>
</dbReference>
<evidence type="ECO:0000256" key="6">
    <source>
        <dbReference type="ARBA" id="ARBA00022553"/>
    </source>
</evidence>